<dbReference type="Gene3D" id="2.130.10.10">
    <property type="entry name" value="YVTN repeat-like/Quinoprotein amine dehydrogenase"/>
    <property type="match status" value="1"/>
</dbReference>
<gene>
    <name evidence="2" type="ORF">SAMN02745136_02738</name>
</gene>
<feature type="chain" id="PRO_5039594777" description="PQQ-like domain-containing protein" evidence="1">
    <location>
        <begin position="21"/>
        <end position="296"/>
    </location>
</feature>
<keyword evidence="1" id="KW-0732">Signal</keyword>
<proteinExistence type="predicted"/>
<organism evidence="2 3">
    <name type="scientific">Anaerocolumna jejuensis DSM 15929</name>
    <dbReference type="NCBI Taxonomy" id="1121322"/>
    <lineage>
        <taxon>Bacteria</taxon>
        <taxon>Bacillati</taxon>
        <taxon>Bacillota</taxon>
        <taxon>Clostridia</taxon>
        <taxon>Lachnospirales</taxon>
        <taxon>Lachnospiraceae</taxon>
        <taxon>Anaerocolumna</taxon>
    </lineage>
</organism>
<name>A0A1M6TC53_9FIRM</name>
<dbReference type="InterPro" id="IPR015943">
    <property type="entry name" value="WD40/YVTN_repeat-like_dom_sf"/>
</dbReference>
<feature type="signal peptide" evidence="1">
    <location>
        <begin position="1"/>
        <end position="20"/>
    </location>
</feature>
<dbReference type="InterPro" id="IPR011047">
    <property type="entry name" value="Quinoprotein_ADH-like_sf"/>
</dbReference>
<dbReference type="SUPFAM" id="SSF50998">
    <property type="entry name" value="Quinoprotein alcohol dehydrogenase-like"/>
    <property type="match status" value="1"/>
</dbReference>
<protein>
    <recommendedName>
        <fullName evidence="4">PQQ-like domain-containing protein</fullName>
    </recommendedName>
</protein>
<dbReference type="STRING" id="1121322.SAMN02745136_02738"/>
<evidence type="ECO:0000313" key="3">
    <source>
        <dbReference type="Proteomes" id="UP000184386"/>
    </source>
</evidence>
<evidence type="ECO:0008006" key="4">
    <source>
        <dbReference type="Google" id="ProtNLM"/>
    </source>
</evidence>
<sequence length="296" mass="33900">MKKRLAIIMTVLLILTAIGASQREAEAIAASDLSSETVVMKKPSFHYYKSAKVSDKKTTPVKLKMKSSKANQIIDDEDWFVKNKLSLNTYEVPNTYRYISGDLPKGIDKTWNDLIITSAFYDASYIYCTYGSDFSEGYILNIYDAKTLELVHSFDFSNYRYSPKYVKADYDYIQQQINWAVIKDNILYVSHSHSTYAKSSSNMNAYITAINLKDRSILWRTKALVSNCSNFVIVDGVILCGYGFTNEPDYLYQIDLNTGKVLDKLLLKSGPSYIIKKGNSLYVRTYNTDYKFDIIR</sequence>
<dbReference type="RefSeq" id="WP_073276828.1">
    <property type="nucleotide sequence ID" value="NZ_FRAC01000013.1"/>
</dbReference>
<evidence type="ECO:0000256" key="1">
    <source>
        <dbReference type="SAM" id="SignalP"/>
    </source>
</evidence>
<keyword evidence="3" id="KW-1185">Reference proteome</keyword>
<accession>A0A1M6TC53</accession>
<dbReference type="AlphaFoldDB" id="A0A1M6TC53"/>
<dbReference type="EMBL" id="FRAC01000013">
    <property type="protein sequence ID" value="SHK54550.1"/>
    <property type="molecule type" value="Genomic_DNA"/>
</dbReference>
<dbReference type="Proteomes" id="UP000184386">
    <property type="component" value="Unassembled WGS sequence"/>
</dbReference>
<evidence type="ECO:0000313" key="2">
    <source>
        <dbReference type="EMBL" id="SHK54550.1"/>
    </source>
</evidence>
<reference evidence="2 3" key="1">
    <citation type="submission" date="2016-11" db="EMBL/GenBank/DDBJ databases">
        <authorList>
            <person name="Jaros S."/>
            <person name="Januszkiewicz K."/>
            <person name="Wedrychowicz H."/>
        </authorList>
    </citation>
    <scope>NUCLEOTIDE SEQUENCE [LARGE SCALE GENOMIC DNA]</scope>
    <source>
        <strain evidence="2 3">DSM 15929</strain>
    </source>
</reference>
<dbReference type="OrthoDB" id="581131at2"/>